<proteinExistence type="predicted"/>
<gene>
    <name evidence="3" type="ORF">OJ253_607</name>
</gene>
<feature type="compositionally biased region" description="Acidic residues" evidence="1">
    <location>
        <begin position="91"/>
        <end position="105"/>
    </location>
</feature>
<evidence type="ECO:0000256" key="2">
    <source>
        <dbReference type="SAM" id="SignalP"/>
    </source>
</evidence>
<dbReference type="OrthoDB" id="342447at2759"/>
<name>A0A9D5DIG9_9CRYT</name>
<reference evidence="3" key="1">
    <citation type="submission" date="2022-10" db="EMBL/GenBank/DDBJ databases">
        <title>Adaptive evolution leads to modifications in subtelomeric GC content in a zoonotic Cryptosporidium species.</title>
        <authorList>
            <person name="Li J."/>
            <person name="Feng Y."/>
            <person name="Xiao L."/>
        </authorList>
    </citation>
    <scope>NUCLEOTIDE SEQUENCE</scope>
    <source>
        <strain evidence="3">33844</strain>
    </source>
</reference>
<dbReference type="Proteomes" id="UP001067231">
    <property type="component" value="Unassembled WGS sequence"/>
</dbReference>
<feature type="signal peptide" evidence="2">
    <location>
        <begin position="1"/>
        <end position="18"/>
    </location>
</feature>
<feature type="region of interest" description="Disordered" evidence="1">
    <location>
        <begin position="90"/>
        <end position="124"/>
    </location>
</feature>
<organism evidence="3">
    <name type="scientific">Cryptosporidium canis</name>
    <dbReference type="NCBI Taxonomy" id="195482"/>
    <lineage>
        <taxon>Eukaryota</taxon>
        <taxon>Sar</taxon>
        <taxon>Alveolata</taxon>
        <taxon>Apicomplexa</taxon>
        <taxon>Conoidasida</taxon>
        <taxon>Coccidia</taxon>
        <taxon>Eucoccidiorida</taxon>
        <taxon>Eimeriorina</taxon>
        <taxon>Cryptosporidiidae</taxon>
        <taxon>Cryptosporidium</taxon>
    </lineage>
</organism>
<keyword evidence="2" id="KW-0732">Signal</keyword>
<sequence>MRFFFLSICCIILSLCSANPGQIEPLADTFHIANDLKLAVNKMRKILVEAPESNANEKLQAFISLGELEKDINIVSKILTNKRLLLIQSSDDTEHESDQENEGEGSESKEDTPTPEEAEELLKQLTTKIWKTTDEILRAHTGIS</sequence>
<feature type="chain" id="PRO_5039700554" description="Signal peptide-containing protein" evidence="2">
    <location>
        <begin position="19"/>
        <end position="144"/>
    </location>
</feature>
<accession>A0A9D5DIG9</accession>
<comment type="caution">
    <text evidence="3">The sequence shown here is derived from an EMBL/GenBank/DDBJ whole genome shotgun (WGS) entry which is preliminary data.</text>
</comment>
<evidence type="ECO:0000256" key="1">
    <source>
        <dbReference type="SAM" id="MobiDB-lite"/>
    </source>
</evidence>
<evidence type="ECO:0000313" key="3">
    <source>
        <dbReference type="EMBL" id="KAJ1612337.1"/>
    </source>
</evidence>
<evidence type="ECO:0008006" key="4">
    <source>
        <dbReference type="Google" id="ProtNLM"/>
    </source>
</evidence>
<dbReference type="EMBL" id="JAPCXC010000007">
    <property type="protein sequence ID" value="KAJ1612337.1"/>
    <property type="molecule type" value="Genomic_DNA"/>
</dbReference>
<protein>
    <recommendedName>
        <fullName evidence="4">Signal peptide-containing protein</fullName>
    </recommendedName>
</protein>
<dbReference type="AlphaFoldDB" id="A0A9D5DIG9"/>